<dbReference type="RefSeq" id="WP_130508531.1">
    <property type="nucleotide sequence ID" value="NZ_SHKY01000001.1"/>
</dbReference>
<sequence>MSVDTTEAPTNSAAPLPTLAQIATLTLVPDGDGFVVGSPHTAEYVEVPELGAEIIRWLQQGVDMAECERRAADLAGEPVDVADFLSVLADEGLFAREQDQNRLAGPVARRVGRLLFGRAAWILYAVLALAGPVLLISVPELRPSYRDGFPFHTQLLNILAVSLLGMAAVAAHEGAHVLAAAAYGMRSKLSVSRRLYFLTFQADLTRLWSLPRRARYGPLAAGMVWDAVIMTIALLLQATLADQLGPVTVRLLRALVLLQFTALIAQIMVFMRTDVYALSVNATGAKTLWATKGALLRRYLRRATRADLRQLADADPGEIRWARRYLWLYVPGIAVALGYLVWFVLPSLPHLIELCVAPIRADGLTTLAAWQGLAALAISVVPMLWALSGAIRSGVRVVATAAARRRPGNPVAEAAGRVT</sequence>
<keyword evidence="1" id="KW-0472">Membrane</keyword>
<organism evidence="2 3">
    <name type="scientific">Krasilnikovia cinnamomea</name>
    <dbReference type="NCBI Taxonomy" id="349313"/>
    <lineage>
        <taxon>Bacteria</taxon>
        <taxon>Bacillati</taxon>
        <taxon>Actinomycetota</taxon>
        <taxon>Actinomycetes</taxon>
        <taxon>Micromonosporales</taxon>
        <taxon>Micromonosporaceae</taxon>
        <taxon>Krasilnikovia</taxon>
    </lineage>
</organism>
<feature type="transmembrane region" description="Helical" evidence="1">
    <location>
        <begin position="119"/>
        <end position="138"/>
    </location>
</feature>
<dbReference type="OrthoDB" id="4515621at2"/>
<feature type="transmembrane region" description="Helical" evidence="1">
    <location>
        <begin position="158"/>
        <end position="184"/>
    </location>
</feature>
<dbReference type="Proteomes" id="UP000292564">
    <property type="component" value="Unassembled WGS sequence"/>
</dbReference>
<accession>A0A4Q7ZHA9</accession>
<feature type="transmembrane region" description="Helical" evidence="1">
    <location>
        <begin position="251"/>
        <end position="271"/>
    </location>
</feature>
<feature type="transmembrane region" description="Helical" evidence="1">
    <location>
        <begin position="216"/>
        <end position="239"/>
    </location>
</feature>
<keyword evidence="1" id="KW-1133">Transmembrane helix</keyword>
<reference evidence="2 3" key="1">
    <citation type="submission" date="2019-02" db="EMBL/GenBank/DDBJ databases">
        <title>Sequencing the genomes of 1000 actinobacteria strains.</title>
        <authorList>
            <person name="Klenk H.-P."/>
        </authorList>
    </citation>
    <scope>NUCLEOTIDE SEQUENCE [LARGE SCALE GENOMIC DNA]</scope>
    <source>
        <strain evidence="2 3">DSM 45162</strain>
    </source>
</reference>
<dbReference type="EMBL" id="SHKY01000001">
    <property type="protein sequence ID" value="RZU49459.1"/>
    <property type="molecule type" value="Genomic_DNA"/>
</dbReference>
<evidence type="ECO:0000313" key="2">
    <source>
        <dbReference type="EMBL" id="RZU49459.1"/>
    </source>
</evidence>
<evidence type="ECO:0000313" key="3">
    <source>
        <dbReference type="Proteomes" id="UP000292564"/>
    </source>
</evidence>
<comment type="caution">
    <text evidence="2">The sequence shown here is derived from an EMBL/GenBank/DDBJ whole genome shotgun (WGS) entry which is preliminary data.</text>
</comment>
<proteinExistence type="predicted"/>
<evidence type="ECO:0000256" key="1">
    <source>
        <dbReference type="SAM" id="Phobius"/>
    </source>
</evidence>
<gene>
    <name evidence="2" type="ORF">EV385_1209</name>
</gene>
<feature type="transmembrane region" description="Helical" evidence="1">
    <location>
        <begin position="368"/>
        <end position="387"/>
    </location>
</feature>
<keyword evidence="3" id="KW-1185">Reference proteome</keyword>
<evidence type="ECO:0008006" key="4">
    <source>
        <dbReference type="Google" id="ProtNLM"/>
    </source>
</evidence>
<name>A0A4Q7ZHA9_9ACTN</name>
<keyword evidence="1" id="KW-0812">Transmembrane</keyword>
<feature type="transmembrane region" description="Helical" evidence="1">
    <location>
        <begin position="326"/>
        <end position="348"/>
    </location>
</feature>
<protein>
    <recommendedName>
        <fullName evidence="4">Peptide zinc metalloprotease protein</fullName>
    </recommendedName>
</protein>
<dbReference type="AlphaFoldDB" id="A0A4Q7ZHA9"/>